<dbReference type="CDD" id="cd16025">
    <property type="entry name" value="PAS_like"/>
    <property type="match status" value="1"/>
</dbReference>
<dbReference type="EMBL" id="FXTY01000010">
    <property type="protein sequence ID" value="SMP34818.1"/>
    <property type="molecule type" value="Genomic_DNA"/>
</dbReference>
<dbReference type="RefSeq" id="WP_283427788.1">
    <property type="nucleotide sequence ID" value="NZ_FXTY01000010.1"/>
</dbReference>
<dbReference type="SUPFAM" id="SSF53649">
    <property type="entry name" value="Alkaline phosphatase-like"/>
    <property type="match status" value="1"/>
</dbReference>
<evidence type="ECO:0000313" key="6">
    <source>
        <dbReference type="EMBL" id="SMP34818.1"/>
    </source>
</evidence>
<dbReference type="Gene3D" id="3.30.1120.10">
    <property type="match status" value="1"/>
</dbReference>
<sequence length="554" mass="60063">MKHLVSACVVGLLSTPVLSEERPNVLLIVADDLGFSDLGVTGAAIQTPIIDGLASEGVLFTEFHAAPNCSPSRGAMLTGVSSHKAGMGGNDGAIADNQNGLPAYRGHLGENVVTIGEVLRDAGYHTSMAGKWHLGHDERNLPSGRGFEKSFALINGAASHWADQIPIIPGSETTYMENDVVVETLPSDFYSSAYYTDKVIGFVDEAVASQKPFFTFLSFTAPHNPLHAPDANIQMYKGQFDAGWDQLSSKRLQRQKELGLIANGIPESERPSWVSSWASLTEDQKAHRARDMEIYAGMITFMDHSIGRLLTHLKKTGQYDNTLILFLSDNGPSKTSILDYASLGSEAAEFVDSFDNSLENKGRPGSSTDIGPGWAYASATPLRLFKGYVSQGGIRVPAIIKAPNQKLDVSKKTDVPVHIMDVMPTILDFTGASYPGASAVQGVSELQGRSLHTLLTIGDDDGFSARPMAWEAYGMDALRQGDWKILRLPQPYGNGTWQLYNVSQDPGETIDLAAKFPNQVEELSRHWQRYAAENGVVHPDGRLFYAADPGVGKF</sequence>
<dbReference type="PROSITE" id="PS00149">
    <property type="entry name" value="SULFATASE_2"/>
    <property type="match status" value="1"/>
</dbReference>
<accession>A0ABY1PM26</accession>
<gene>
    <name evidence="6" type="ORF">SAMN06265373_110110</name>
</gene>
<dbReference type="PANTHER" id="PTHR42693">
    <property type="entry name" value="ARYLSULFATASE FAMILY MEMBER"/>
    <property type="match status" value="1"/>
</dbReference>
<keyword evidence="4" id="KW-0106">Calcium</keyword>
<protein>
    <submittedName>
        <fullName evidence="6">Arylsulfatase</fullName>
    </submittedName>
</protein>
<evidence type="ECO:0000256" key="3">
    <source>
        <dbReference type="ARBA" id="ARBA00022801"/>
    </source>
</evidence>
<organism evidence="6 7">
    <name type="scientific">Shimia sagamensis</name>
    <dbReference type="NCBI Taxonomy" id="1566352"/>
    <lineage>
        <taxon>Bacteria</taxon>
        <taxon>Pseudomonadati</taxon>
        <taxon>Pseudomonadota</taxon>
        <taxon>Alphaproteobacteria</taxon>
        <taxon>Rhodobacterales</taxon>
        <taxon>Roseobacteraceae</taxon>
    </lineage>
</organism>
<comment type="caution">
    <text evidence="6">The sequence shown here is derived from an EMBL/GenBank/DDBJ whole genome shotgun (WGS) entry which is preliminary data.</text>
</comment>
<keyword evidence="2" id="KW-0479">Metal-binding</keyword>
<evidence type="ECO:0000313" key="7">
    <source>
        <dbReference type="Proteomes" id="UP001157961"/>
    </source>
</evidence>
<dbReference type="PANTHER" id="PTHR42693:SF33">
    <property type="entry name" value="ARYLSULFATASE"/>
    <property type="match status" value="1"/>
</dbReference>
<evidence type="ECO:0000256" key="1">
    <source>
        <dbReference type="ARBA" id="ARBA00008779"/>
    </source>
</evidence>
<name>A0ABY1PM26_9RHOB</name>
<dbReference type="Proteomes" id="UP001157961">
    <property type="component" value="Unassembled WGS sequence"/>
</dbReference>
<evidence type="ECO:0000256" key="2">
    <source>
        <dbReference type="ARBA" id="ARBA00022723"/>
    </source>
</evidence>
<evidence type="ECO:0000256" key="4">
    <source>
        <dbReference type="ARBA" id="ARBA00022837"/>
    </source>
</evidence>
<dbReference type="Gene3D" id="3.40.720.10">
    <property type="entry name" value="Alkaline Phosphatase, subunit A"/>
    <property type="match status" value="1"/>
</dbReference>
<keyword evidence="3" id="KW-0378">Hydrolase</keyword>
<dbReference type="InterPro" id="IPR024607">
    <property type="entry name" value="Sulfatase_CS"/>
</dbReference>
<keyword evidence="7" id="KW-1185">Reference proteome</keyword>
<dbReference type="InterPro" id="IPR000917">
    <property type="entry name" value="Sulfatase_N"/>
</dbReference>
<reference evidence="6 7" key="1">
    <citation type="submission" date="2017-05" db="EMBL/GenBank/DDBJ databases">
        <authorList>
            <person name="Varghese N."/>
            <person name="Submissions S."/>
        </authorList>
    </citation>
    <scope>NUCLEOTIDE SEQUENCE [LARGE SCALE GENOMIC DNA]</scope>
    <source>
        <strain evidence="6 7">DSM 29734</strain>
    </source>
</reference>
<dbReference type="InterPro" id="IPR050738">
    <property type="entry name" value="Sulfatase"/>
</dbReference>
<evidence type="ECO:0000259" key="5">
    <source>
        <dbReference type="Pfam" id="PF00884"/>
    </source>
</evidence>
<comment type="similarity">
    <text evidence="1">Belongs to the sulfatase family.</text>
</comment>
<dbReference type="Pfam" id="PF00884">
    <property type="entry name" value="Sulfatase"/>
    <property type="match status" value="1"/>
</dbReference>
<proteinExistence type="inferred from homology"/>
<dbReference type="InterPro" id="IPR017850">
    <property type="entry name" value="Alkaline_phosphatase_core_sf"/>
</dbReference>
<feature type="domain" description="Sulfatase N-terminal" evidence="5">
    <location>
        <begin position="23"/>
        <end position="431"/>
    </location>
</feature>